<keyword evidence="1" id="KW-0812">Transmembrane</keyword>
<reference evidence="2 3" key="2">
    <citation type="submission" date="2018-07" db="EMBL/GenBank/DDBJ databases">
        <title>Pontibacter sp. 2b14 genomic sequence and assembly.</title>
        <authorList>
            <person name="Du Z.-J."/>
        </authorList>
    </citation>
    <scope>NUCLEOTIDE SEQUENCE [LARGE SCALE GENOMIC DNA]</scope>
    <source>
        <strain evidence="2 3">2b14</strain>
    </source>
</reference>
<evidence type="ECO:0000313" key="3">
    <source>
        <dbReference type="Proteomes" id="UP000251692"/>
    </source>
</evidence>
<feature type="transmembrane region" description="Helical" evidence="1">
    <location>
        <begin position="280"/>
        <end position="297"/>
    </location>
</feature>
<feature type="transmembrane region" description="Helical" evidence="1">
    <location>
        <begin position="59"/>
        <end position="82"/>
    </location>
</feature>
<feature type="transmembrane region" description="Helical" evidence="1">
    <location>
        <begin position="347"/>
        <end position="371"/>
    </location>
</feature>
<feature type="transmembrane region" description="Helical" evidence="1">
    <location>
        <begin position="202"/>
        <end position="225"/>
    </location>
</feature>
<comment type="caution">
    <text evidence="2">The sequence shown here is derived from an EMBL/GenBank/DDBJ whole genome shotgun (WGS) entry which is preliminary data.</text>
</comment>
<feature type="transmembrane region" description="Helical" evidence="1">
    <location>
        <begin position="174"/>
        <end position="196"/>
    </location>
</feature>
<name>A0A364REH2_9BACT</name>
<feature type="transmembrane region" description="Helical" evidence="1">
    <location>
        <begin position="23"/>
        <end position="47"/>
    </location>
</feature>
<feature type="transmembrane region" description="Helical" evidence="1">
    <location>
        <begin position="141"/>
        <end position="162"/>
    </location>
</feature>
<organism evidence="2 3">
    <name type="scientific">Pontibacter arcticus</name>
    <dbReference type="NCBI Taxonomy" id="2080288"/>
    <lineage>
        <taxon>Bacteria</taxon>
        <taxon>Pseudomonadati</taxon>
        <taxon>Bacteroidota</taxon>
        <taxon>Cytophagia</taxon>
        <taxon>Cytophagales</taxon>
        <taxon>Hymenobacteraceae</taxon>
        <taxon>Pontibacter</taxon>
    </lineage>
</organism>
<keyword evidence="1" id="KW-0472">Membrane</keyword>
<dbReference type="Proteomes" id="UP000251692">
    <property type="component" value="Unassembled WGS sequence"/>
</dbReference>
<feature type="transmembrane region" description="Helical" evidence="1">
    <location>
        <begin position="103"/>
        <end position="129"/>
    </location>
</feature>
<evidence type="ECO:0000256" key="1">
    <source>
        <dbReference type="SAM" id="Phobius"/>
    </source>
</evidence>
<proteinExistence type="predicted"/>
<dbReference type="OrthoDB" id="1014144at2"/>
<reference evidence="2 3" key="1">
    <citation type="submission" date="2018-06" db="EMBL/GenBank/DDBJ databases">
        <authorList>
            <person name="Liu Z.-W."/>
        </authorList>
    </citation>
    <scope>NUCLEOTIDE SEQUENCE [LARGE SCALE GENOMIC DNA]</scope>
    <source>
        <strain evidence="2 3">2b14</strain>
    </source>
</reference>
<dbReference type="Pfam" id="PF18940">
    <property type="entry name" value="DUF5687"/>
    <property type="match status" value="1"/>
</dbReference>
<gene>
    <name evidence="2" type="ORF">DP923_10395</name>
</gene>
<evidence type="ECO:0000313" key="2">
    <source>
        <dbReference type="EMBL" id="RAU82645.1"/>
    </source>
</evidence>
<protein>
    <recommendedName>
        <fullName evidence="4">ABC-2 type transport system permease protein</fullName>
    </recommendedName>
</protein>
<accession>A0A364REH2</accession>
<feature type="transmembrane region" description="Helical" evidence="1">
    <location>
        <begin position="421"/>
        <end position="440"/>
    </location>
</feature>
<feature type="transmembrane region" description="Helical" evidence="1">
    <location>
        <begin position="377"/>
        <end position="400"/>
    </location>
</feature>
<dbReference type="InterPro" id="IPR043742">
    <property type="entry name" value="DUF5687"/>
</dbReference>
<keyword evidence="3" id="KW-1185">Reference proteome</keyword>
<keyword evidence="1" id="KW-1133">Transmembrane helix</keyword>
<dbReference type="EMBL" id="QMDV01000003">
    <property type="protein sequence ID" value="RAU82645.1"/>
    <property type="molecule type" value="Genomic_DNA"/>
</dbReference>
<evidence type="ECO:0008006" key="4">
    <source>
        <dbReference type="Google" id="ProtNLM"/>
    </source>
</evidence>
<sequence>MLFTLLRQQWKENKRSSVFQKNLGINIFIGLLVLYFGAIFLSLGFLADNLLAEFFPDQNVVTAFNSFLLFYFLTDLFTRFMLQELPVLAIQPYLHLPVPKSKLIHFVLLKSVTSLFNFIVLLVFVPFMVEAVIPAHGACMAAAWLGALMGITLVNNFLLLYFKRLLTSNPLYTLVFGLAIASLMLLDYMGAISLRIASSEAFGAVLAQPWLVAVPVLLLVVVYTLNFRYLKGHLYPEELAVHQTKNASSSNFSFLDRFGITGKLIALELKLIWRHKRTKSTVLLSSIFLLYGFLFYKDSYLDGFAMLLFVGVFTTGMFMFNYGQFIPAWQSAHFDALLTKRISPYQFYLAKFWLFIPVMGLAFLVTLPYGLISYKIILINLAALLFNMGINVFIVFYFSVFNSKRLDLAKGASFNWQGVGASNFIQGIPLLLLPLLIYAPFGFLGIPYWGVFTIGALGLVGFIFRKQLLLLTVKRFEENKYKLATGFRVS</sequence>
<feature type="transmembrane region" description="Helical" evidence="1">
    <location>
        <begin position="303"/>
        <end position="326"/>
    </location>
</feature>
<feature type="transmembrane region" description="Helical" evidence="1">
    <location>
        <begin position="446"/>
        <end position="464"/>
    </location>
</feature>
<dbReference type="AlphaFoldDB" id="A0A364REH2"/>